<dbReference type="PANTHER" id="PTHR33437">
    <property type="entry name" value="OS06G0361200 PROTEIN"/>
    <property type="match status" value="1"/>
</dbReference>
<dbReference type="EMBL" id="JACGWL010000012">
    <property type="protein sequence ID" value="KAK4390304.1"/>
    <property type="molecule type" value="Genomic_DNA"/>
</dbReference>
<keyword evidence="2" id="KW-1185">Reference proteome</keyword>
<name>A0AAE2BM10_9LAMI</name>
<dbReference type="AlphaFoldDB" id="A0AAE2BM10"/>
<comment type="caution">
    <text evidence="1">The sequence shown here is derived from an EMBL/GenBank/DDBJ whole genome shotgun (WGS) entry which is preliminary data.</text>
</comment>
<reference evidence="1" key="2">
    <citation type="journal article" date="2024" name="Plant">
        <title>Genomic evolution and insights into agronomic trait innovations of Sesamum species.</title>
        <authorList>
            <person name="Miao H."/>
            <person name="Wang L."/>
            <person name="Qu L."/>
            <person name="Liu H."/>
            <person name="Sun Y."/>
            <person name="Le M."/>
            <person name="Wang Q."/>
            <person name="Wei S."/>
            <person name="Zheng Y."/>
            <person name="Lin W."/>
            <person name="Duan Y."/>
            <person name="Cao H."/>
            <person name="Xiong S."/>
            <person name="Wang X."/>
            <person name="Wei L."/>
            <person name="Li C."/>
            <person name="Ma Q."/>
            <person name="Ju M."/>
            <person name="Zhao R."/>
            <person name="Li G."/>
            <person name="Mu C."/>
            <person name="Tian Q."/>
            <person name="Mei H."/>
            <person name="Zhang T."/>
            <person name="Gao T."/>
            <person name="Zhang H."/>
        </authorList>
    </citation>
    <scope>NUCLEOTIDE SEQUENCE</scope>
    <source>
        <strain evidence="1">K16</strain>
    </source>
</reference>
<evidence type="ECO:0000313" key="1">
    <source>
        <dbReference type="EMBL" id="KAK4390304.1"/>
    </source>
</evidence>
<dbReference type="Proteomes" id="UP001289374">
    <property type="component" value="Unassembled WGS sequence"/>
</dbReference>
<organism evidence="1 2">
    <name type="scientific">Sesamum angolense</name>
    <dbReference type="NCBI Taxonomy" id="2727404"/>
    <lineage>
        <taxon>Eukaryota</taxon>
        <taxon>Viridiplantae</taxon>
        <taxon>Streptophyta</taxon>
        <taxon>Embryophyta</taxon>
        <taxon>Tracheophyta</taxon>
        <taxon>Spermatophyta</taxon>
        <taxon>Magnoliopsida</taxon>
        <taxon>eudicotyledons</taxon>
        <taxon>Gunneridae</taxon>
        <taxon>Pentapetalae</taxon>
        <taxon>asterids</taxon>
        <taxon>lamiids</taxon>
        <taxon>Lamiales</taxon>
        <taxon>Pedaliaceae</taxon>
        <taxon>Sesamum</taxon>
    </lineage>
</organism>
<proteinExistence type="predicted"/>
<reference evidence="1" key="1">
    <citation type="submission" date="2020-06" db="EMBL/GenBank/DDBJ databases">
        <authorList>
            <person name="Li T."/>
            <person name="Hu X."/>
            <person name="Zhang T."/>
            <person name="Song X."/>
            <person name="Zhang H."/>
            <person name="Dai N."/>
            <person name="Sheng W."/>
            <person name="Hou X."/>
            <person name="Wei L."/>
        </authorList>
    </citation>
    <scope>NUCLEOTIDE SEQUENCE</scope>
    <source>
        <strain evidence="1">K16</strain>
        <tissue evidence="1">Leaf</tissue>
    </source>
</reference>
<protein>
    <recommendedName>
        <fullName evidence="3">Ty3-gypsy retrotransposon protein</fullName>
    </recommendedName>
</protein>
<dbReference type="PANTHER" id="PTHR33437:SF2">
    <property type="entry name" value="OS06G0361200 PROTEIN"/>
    <property type="match status" value="1"/>
</dbReference>
<accession>A0AAE2BM10</accession>
<evidence type="ECO:0008006" key="3">
    <source>
        <dbReference type="Google" id="ProtNLM"/>
    </source>
</evidence>
<gene>
    <name evidence="1" type="ORF">Sango_2093700</name>
</gene>
<sequence length="129" mass="14874">MHKQIFSVECNTSKGIHVSTDGVVFIEHVKNTVNKAVTNTYGIRVQVFKSYVKPYTKRIEQLEMSESYQLPKFQQLHGHEDPRQHIAHFVETCNNVGTDGDLLVNQFILSLKDTAFDWYIDLQENSIDS</sequence>
<evidence type="ECO:0000313" key="2">
    <source>
        <dbReference type="Proteomes" id="UP001289374"/>
    </source>
</evidence>